<proteinExistence type="predicted"/>
<evidence type="ECO:0000259" key="1">
    <source>
        <dbReference type="PROSITE" id="PS50987"/>
    </source>
</evidence>
<dbReference type="Gene3D" id="1.10.10.10">
    <property type="entry name" value="Winged helix-like DNA-binding domain superfamily/Winged helix DNA-binding domain"/>
    <property type="match status" value="1"/>
</dbReference>
<dbReference type="EMBL" id="CP078073">
    <property type="protein sequence ID" value="QXL87197.1"/>
    <property type="molecule type" value="Genomic_DNA"/>
</dbReference>
<dbReference type="RefSeq" id="WP_257894102.1">
    <property type="nucleotide sequence ID" value="NZ_JAIMBW010000001.1"/>
</dbReference>
<dbReference type="InterPro" id="IPR036390">
    <property type="entry name" value="WH_DNA-bd_sf"/>
</dbReference>
<name>A0A975TU15_9RHOB</name>
<dbReference type="InterPro" id="IPR011991">
    <property type="entry name" value="ArsR-like_HTH"/>
</dbReference>
<dbReference type="PROSITE" id="PS50987">
    <property type="entry name" value="HTH_ARSR_2"/>
    <property type="match status" value="1"/>
</dbReference>
<accession>A0A975TU15</accession>
<dbReference type="PANTHER" id="PTHR39168:SF1">
    <property type="entry name" value="TRANSCRIPTIONAL REGULATORY PROTEIN"/>
    <property type="match status" value="1"/>
</dbReference>
<evidence type="ECO:0000313" key="2">
    <source>
        <dbReference type="EMBL" id="QXL87197.1"/>
    </source>
</evidence>
<dbReference type="Proteomes" id="UP000693972">
    <property type="component" value="Unassembled WGS sequence"/>
</dbReference>
<dbReference type="PRINTS" id="PR00778">
    <property type="entry name" value="HTHARSR"/>
</dbReference>
<organism evidence="2">
    <name type="scientific">Gymnodinialimonas phycosphaerae</name>
    <dbReference type="NCBI Taxonomy" id="2841589"/>
    <lineage>
        <taxon>Bacteria</taxon>
        <taxon>Pseudomonadati</taxon>
        <taxon>Pseudomonadota</taxon>
        <taxon>Alphaproteobacteria</taxon>
        <taxon>Rhodobacterales</taxon>
        <taxon>Paracoccaceae</taxon>
        <taxon>Gymnodinialimonas</taxon>
    </lineage>
</organism>
<dbReference type="Pfam" id="PF12840">
    <property type="entry name" value="HTH_20"/>
    <property type="match status" value="1"/>
</dbReference>
<dbReference type="SMART" id="SM00418">
    <property type="entry name" value="HTH_ARSR"/>
    <property type="match status" value="1"/>
</dbReference>
<dbReference type="PANTHER" id="PTHR39168">
    <property type="entry name" value="TRANSCRIPTIONAL REGULATOR-RELATED"/>
    <property type="match status" value="1"/>
</dbReference>
<dbReference type="GO" id="GO:0003700">
    <property type="term" value="F:DNA-binding transcription factor activity"/>
    <property type="evidence" value="ECO:0007669"/>
    <property type="project" value="InterPro"/>
</dbReference>
<dbReference type="GO" id="GO:0097063">
    <property type="term" value="F:cadmium ion sensor activity"/>
    <property type="evidence" value="ECO:0007669"/>
    <property type="project" value="TreeGrafter"/>
</dbReference>
<dbReference type="CDD" id="cd00090">
    <property type="entry name" value="HTH_ARSR"/>
    <property type="match status" value="1"/>
</dbReference>
<dbReference type="GO" id="GO:0046686">
    <property type="term" value="P:response to cadmium ion"/>
    <property type="evidence" value="ECO:0007669"/>
    <property type="project" value="TreeGrafter"/>
</dbReference>
<reference evidence="2 3" key="1">
    <citation type="submission" date="2021-07" db="EMBL/GenBank/DDBJ databases">
        <title>Karlodiniumbacter phycospheric gen. nov., sp. nov., a phycosphere bacterium isolated from karlodinium veneficum.</title>
        <authorList>
            <person name="Peng Y."/>
            <person name="Jiang L."/>
            <person name="Lee J."/>
        </authorList>
    </citation>
    <scope>NUCLEOTIDE SEQUENCE</scope>
    <source>
        <strain evidence="2 3">N5</strain>
    </source>
</reference>
<keyword evidence="3" id="KW-1185">Reference proteome</keyword>
<sequence length="225" mass="24166">MTQGPDITRIAMLIGDPARANMLLALMDGRALTAGELAEVGGISAATASGHLAQLVDAGLLWPRKQGRHRYFALADADVAHALETLDGLAAAKGHMRHKPGPKDAALREARICYDHLAGAHAVRMFDCLASGGHLTVYHEDIGLTAQGATFIEGLGIDVDALSRLSRPLCRVCLDWSERRSHLAGALGAALLARFEELQWLRRSRDSRHVTFTPDGARAFAKAFS</sequence>
<evidence type="ECO:0000313" key="3">
    <source>
        <dbReference type="Proteomes" id="UP000693972"/>
    </source>
</evidence>
<dbReference type="GO" id="GO:0010288">
    <property type="term" value="P:response to lead ion"/>
    <property type="evidence" value="ECO:0007669"/>
    <property type="project" value="TreeGrafter"/>
</dbReference>
<dbReference type="AlphaFoldDB" id="A0A975TU15"/>
<gene>
    <name evidence="2" type="ORF">KUL25_17450</name>
</gene>
<dbReference type="GO" id="GO:0032791">
    <property type="term" value="F:lead ion binding"/>
    <property type="evidence" value="ECO:0007669"/>
    <property type="project" value="TreeGrafter"/>
</dbReference>
<dbReference type="EMBL" id="JAIMBW010000001">
    <property type="protein sequence ID" value="MBY4894547.1"/>
    <property type="molecule type" value="Genomic_DNA"/>
</dbReference>
<dbReference type="GO" id="GO:0003677">
    <property type="term" value="F:DNA binding"/>
    <property type="evidence" value="ECO:0007669"/>
    <property type="project" value="TreeGrafter"/>
</dbReference>
<dbReference type="InterPro" id="IPR052543">
    <property type="entry name" value="HTH_Metal-responsive_Reg"/>
</dbReference>
<dbReference type="InterPro" id="IPR036388">
    <property type="entry name" value="WH-like_DNA-bd_sf"/>
</dbReference>
<protein>
    <submittedName>
        <fullName evidence="2">Winged helix-turn-helix domain-containing protein</fullName>
    </submittedName>
</protein>
<dbReference type="InterPro" id="IPR001845">
    <property type="entry name" value="HTH_ArsR_DNA-bd_dom"/>
</dbReference>
<dbReference type="SUPFAM" id="SSF46785">
    <property type="entry name" value="Winged helix' DNA-binding domain"/>
    <property type="match status" value="1"/>
</dbReference>
<feature type="domain" description="HTH arsR-type" evidence="1">
    <location>
        <begin position="1"/>
        <end position="94"/>
    </location>
</feature>